<dbReference type="InterPro" id="IPR036691">
    <property type="entry name" value="Endo/exonu/phosph_ase_sf"/>
</dbReference>
<dbReference type="PANTHER" id="PTHR31635:SF196">
    <property type="entry name" value="REVERSE TRANSCRIPTASE DOMAIN-CONTAINING PROTEIN-RELATED"/>
    <property type="match status" value="1"/>
</dbReference>
<dbReference type="SUPFAM" id="SSF56219">
    <property type="entry name" value="DNase I-like"/>
    <property type="match status" value="1"/>
</dbReference>
<reference evidence="1 2" key="1">
    <citation type="submission" date="2024-09" db="EMBL/GenBank/DDBJ databases">
        <title>Chromosome-scale assembly of Riccia sorocarpa.</title>
        <authorList>
            <person name="Paukszto L."/>
        </authorList>
    </citation>
    <scope>NUCLEOTIDE SEQUENCE [LARGE SCALE GENOMIC DNA]</scope>
    <source>
        <strain evidence="1">LP-2024</strain>
        <tissue evidence="1">Aerial parts of the thallus</tissue>
    </source>
</reference>
<sequence length="484" mass="56174">MKMAATNIAPSYTMVAAQGRGGGGTALLLHPSIQLKESGRMEDGNLTWARIEYQGHSFHIASVYGPHIPGARTQFWKRLNLFLPYRKWILIRDWNAVERADQTSGTRNIMIGDEEVNFRSLRLKFSLSDVYDIAEEKSGPHYTRYITYNSEFRWATLDRIYLPTDADWFEAVETIDHQAQYTLSDHMPVHDSLKVLWEESTNGVEDPIKAYHKGWAAMRDRMKTLQREQRNQISEIEDLGIKLKTLHENLPQEPSREQLAVILELEMEKRKREHTRDRLVRLWSRARYLSQGDAPTKYFFKLHRQQIIQHQFTKLKLPDGSETTNKTEITKEAARFFAALYSSENRNQESHRDIQLVNARLHNKVTPAQRTMLEELPSTKELHDILLSFPKGKAPGVDGANAEALQAVWDFIDGSYFQILERFWETRTLPHTWLEGVIKLIPKGESKDRLADWRPITLLNTCYKILAKILASWLQLILPNIISP</sequence>
<dbReference type="Gene3D" id="3.60.10.10">
    <property type="entry name" value="Endonuclease/exonuclease/phosphatase"/>
    <property type="match status" value="1"/>
</dbReference>
<organism evidence="1 2">
    <name type="scientific">Riccia sorocarpa</name>
    <dbReference type="NCBI Taxonomy" id="122646"/>
    <lineage>
        <taxon>Eukaryota</taxon>
        <taxon>Viridiplantae</taxon>
        <taxon>Streptophyta</taxon>
        <taxon>Embryophyta</taxon>
        <taxon>Marchantiophyta</taxon>
        <taxon>Marchantiopsida</taxon>
        <taxon>Marchantiidae</taxon>
        <taxon>Marchantiales</taxon>
        <taxon>Ricciaceae</taxon>
        <taxon>Riccia</taxon>
    </lineage>
</organism>
<dbReference type="AlphaFoldDB" id="A0ABD3GSF2"/>
<proteinExistence type="predicted"/>
<protein>
    <recommendedName>
        <fullName evidence="3">Reverse transcriptase domain-containing protein</fullName>
    </recommendedName>
</protein>
<name>A0ABD3GSF2_9MARC</name>
<dbReference type="PANTHER" id="PTHR31635">
    <property type="entry name" value="REVERSE TRANSCRIPTASE DOMAIN-CONTAINING PROTEIN-RELATED"/>
    <property type="match status" value="1"/>
</dbReference>
<keyword evidence="2" id="KW-1185">Reference proteome</keyword>
<evidence type="ECO:0000313" key="1">
    <source>
        <dbReference type="EMBL" id="KAL3680059.1"/>
    </source>
</evidence>
<dbReference type="EMBL" id="JBJQOH010000007">
    <property type="protein sequence ID" value="KAL3680059.1"/>
    <property type="molecule type" value="Genomic_DNA"/>
</dbReference>
<accession>A0ABD3GSF2</accession>
<dbReference type="Proteomes" id="UP001633002">
    <property type="component" value="Unassembled WGS sequence"/>
</dbReference>
<evidence type="ECO:0008006" key="3">
    <source>
        <dbReference type="Google" id="ProtNLM"/>
    </source>
</evidence>
<comment type="caution">
    <text evidence="1">The sequence shown here is derived from an EMBL/GenBank/DDBJ whole genome shotgun (WGS) entry which is preliminary data.</text>
</comment>
<evidence type="ECO:0000313" key="2">
    <source>
        <dbReference type="Proteomes" id="UP001633002"/>
    </source>
</evidence>
<gene>
    <name evidence="1" type="ORF">R1sor_023015</name>
</gene>